<evidence type="ECO:0000256" key="3">
    <source>
        <dbReference type="ARBA" id="ARBA00023002"/>
    </source>
</evidence>
<organism evidence="5 6">
    <name type="scientific">Aspergillus tanneri</name>
    <dbReference type="NCBI Taxonomy" id="1220188"/>
    <lineage>
        <taxon>Eukaryota</taxon>
        <taxon>Fungi</taxon>
        <taxon>Dikarya</taxon>
        <taxon>Ascomycota</taxon>
        <taxon>Pezizomycotina</taxon>
        <taxon>Eurotiomycetes</taxon>
        <taxon>Eurotiomycetidae</taxon>
        <taxon>Eurotiales</taxon>
        <taxon>Aspergillaceae</taxon>
        <taxon>Aspergillus</taxon>
        <taxon>Aspergillus subgen. Circumdati</taxon>
    </lineage>
</organism>
<dbReference type="Proteomes" id="UP000324241">
    <property type="component" value="Unassembled WGS sequence"/>
</dbReference>
<protein>
    <recommendedName>
        <fullName evidence="7">Ketoreductase (KR) domain-containing protein</fullName>
    </recommendedName>
</protein>
<evidence type="ECO:0000313" key="5">
    <source>
        <dbReference type="EMBL" id="KAA8646804.1"/>
    </source>
</evidence>
<keyword evidence="3" id="KW-0560">Oxidoreductase</keyword>
<comment type="similarity">
    <text evidence="1">Belongs to the short-chain dehydrogenases/reductases (SDR) family.</text>
</comment>
<dbReference type="VEuPathDB" id="FungiDB:EYZ11_010910"/>
<accession>A0A5M9MMZ6</accession>
<evidence type="ECO:0000256" key="4">
    <source>
        <dbReference type="SAM" id="MobiDB-lite"/>
    </source>
</evidence>
<dbReference type="GeneID" id="54328181"/>
<gene>
    <name evidence="5" type="ORF">ATNIH1004_005479</name>
</gene>
<sequence length="414" mass="44833">MSRPQQRNQPAVILLHRGGHARGEQQREPGRVYSETRPVDGGEDALVSATVPKIAFNGGRLQESSGGEKARRDKRNTSFQSSLANRSVRRRCCAEISVSWKTSPANLRPVAKVKLASVENRRRSAATAAIYGPRDGVRGAQLVDIGAQGEIGLPSHAVGEEIGIVACHQGDVSTTITIMIYRASSPDVDAPPRSLTICRSPAMCWRATLDRATSAVIITKATTVAMVVSEVEDSGQPSCNRSWLAHHPANIYLAARSHTKAEAARDRIRAISTAASIVGITILELDLASLDSARKAAARVDREVTRLGLLHLNGRIVMTPYDTAVDGFELQFGTNYLGHALLMQLLMRKLLATARRPHADVHIVSMSSVGQDICDRKGHRVRPAPIPHVIPVRLNAVLPGYAGQDPLLSRLARR</sequence>
<name>A0A5M9MMZ6_9EURO</name>
<evidence type="ECO:0008006" key="7">
    <source>
        <dbReference type="Google" id="ProtNLM"/>
    </source>
</evidence>
<dbReference type="EMBL" id="QUQM01000004">
    <property type="protein sequence ID" value="KAA8646804.1"/>
    <property type="molecule type" value="Genomic_DNA"/>
</dbReference>
<dbReference type="SUPFAM" id="SSF51735">
    <property type="entry name" value="NAD(P)-binding Rossmann-fold domains"/>
    <property type="match status" value="1"/>
</dbReference>
<reference evidence="5 6" key="1">
    <citation type="submission" date="2019-08" db="EMBL/GenBank/DDBJ databases">
        <title>The genome sequence of a newly discovered highly antifungal drug resistant Aspergillus species, Aspergillus tanneri NIH 1004.</title>
        <authorList>
            <person name="Mounaud S."/>
            <person name="Singh I."/>
            <person name="Joardar V."/>
            <person name="Pakala S."/>
            <person name="Pakala S."/>
            <person name="Venepally P."/>
            <person name="Chung J.K."/>
            <person name="Losada L."/>
            <person name="Nierman W.C."/>
        </authorList>
    </citation>
    <scope>NUCLEOTIDE SEQUENCE [LARGE SCALE GENOMIC DNA]</scope>
    <source>
        <strain evidence="5 6">NIH1004</strain>
    </source>
</reference>
<evidence type="ECO:0000256" key="1">
    <source>
        <dbReference type="ARBA" id="ARBA00006484"/>
    </source>
</evidence>
<keyword evidence="2" id="KW-0521">NADP</keyword>
<dbReference type="PANTHER" id="PTHR24320:SF282">
    <property type="entry name" value="WW DOMAIN-CONTAINING OXIDOREDUCTASE"/>
    <property type="match status" value="1"/>
</dbReference>
<feature type="region of interest" description="Disordered" evidence="4">
    <location>
        <begin position="1"/>
        <end position="40"/>
    </location>
</feature>
<comment type="caution">
    <text evidence="5">The sequence shown here is derived from an EMBL/GenBank/DDBJ whole genome shotgun (WGS) entry which is preliminary data.</text>
</comment>
<proteinExistence type="inferred from homology"/>
<dbReference type="InterPro" id="IPR036291">
    <property type="entry name" value="NAD(P)-bd_dom_sf"/>
</dbReference>
<dbReference type="Gene3D" id="3.40.50.720">
    <property type="entry name" value="NAD(P)-binding Rossmann-like Domain"/>
    <property type="match status" value="1"/>
</dbReference>
<dbReference type="RefSeq" id="XP_033426165.1">
    <property type="nucleotide sequence ID" value="XM_033570133.1"/>
</dbReference>
<evidence type="ECO:0000313" key="6">
    <source>
        <dbReference type="Proteomes" id="UP000324241"/>
    </source>
</evidence>
<dbReference type="AlphaFoldDB" id="A0A5M9MMZ6"/>
<feature type="region of interest" description="Disordered" evidence="4">
    <location>
        <begin position="58"/>
        <end position="83"/>
    </location>
</feature>
<feature type="compositionally biased region" description="Basic and acidic residues" evidence="4">
    <location>
        <begin position="21"/>
        <end position="30"/>
    </location>
</feature>
<dbReference type="GO" id="GO:0016491">
    <property type="term" value="F:oxidoreductase activity"/>
    <property type="evidence" value="ECO:0007669"/>
    <property type="project" value="UniProtKB-KW"/>
</dbReference>
<dbReference type="PANTHER" id="PTHR24320">
    <property type="entry name" value="RETINOL DEHYDROGENASE"/>
    <property type="match status" value="1"/>
</dbReference>
<evidence type="ECO:0000256" key="2">
    <source>
        <dbReference type="ARBA" id="ARBA00022857"/>
    </source>
</evidence>
<dbReference type="OrthoDB" id="191139at2759"/>